<dbReference type="PANTHER" id="PTHR43249">
    <property type="entry name" value="UDP-N-ACETYL-2-AMINO-2-DEOXY-D-GLUCURONATE OXIDASE"/>
    <property type="match status" value="1"/>
</dbReference>
<dbReference type="Pfam" id="PF22725">
    <property type="entry name" value="GFO_IDH_MocA_C3"/>
    <property type="match status" value="1"/>
</dbReference>
<dbReference type="PANTHER" id="PTHR43249:SF1">
    <property type="entry name" value="D-GLUCOSIDE 3-DEHYDROGENASE"/>
    <property type="match status" value="1"/>
</dbReference>
<dbReference type="InterPro" id="IPR055170">
    <property type="entry name" value="GFO_IDH_MocA-like_dom"/>
</dbReference>
<reference evidence="4 7" key="2">
    <citation type="submission" date="2020-07" db="EMBL/GenBank/DDBJ databases">
        <title>Sequencing the genomes of 1000 actinobacteria strains.</title>
        <authorList>
            <person name="Klenk H.-P."/>
        </authorList>
    </citation>
    <scope>NUCLEOTIDE SEQUENCE [LARGE SCALE GENOMIC DNA]</scope>
    <source>
        <strain evidence="4 7">DSM 45117</strain>
    </source>
</reference>
<dbReference type="EMBL" id="FOOI01000004">
    <property type="protein sequence ID" value="SFG15618.1"/>
    <property type="molecule type" value="Genomic_DNA"/>
</dbReference>
<dbReference type="AlphaFoldDB" id="A0A1I2PHQ8"/>
<evidence type="ECO:0000313" key="6">
    <source>
        <dbReference type="Proteomes" id="UP000199052"/>
    </source>
</evidence>
<dbReference type="RefSeq" id="WP_092882627.1">
    <property type="nucleotide sequence ID" value="NZ_FOOI01000004.1"/>
</dbReference>
<dbReference type="Gene3D" id="3.40.50.720">
    <property type="entry name" value="NAD(P)-binding Rossmann-like Domain"/>
    <property type="match status" value="1"/>
</dbReference>
<dbReference type="Proteomes" id="UP000199052">
    <property type="component" value="Unassembled WGS sequence"/>
</dbReference>
<evidence type="ECO:0000313" key="7">
    <source>
        <dbReference type="Proteomes" id="UP000533017"/>
    </source>
</evidence>
<feature type="domain" description="Gfo/Idh/MocA-like oxidoreductase N-terminal" evidence="2">
    <location>
        <begin position="24"/>
        <end position="138"/>
    </location>
</feature>
<proteinExistence type="predicted"/>
<dbReference type="STRING" id="504797.SAMN05421678_104145"/>
<feature type="domain" description="GFO/IDH/MocA-like oxidoreductase" evidence="3">
    <location>
        <begin position="149"/>
        <end position="274"/>
    </location>
</feature>
<dbReference type="InterPro" id="IPR052515">
    <property type="entry name" value="Gfo/Idh/MocA_Oxidoreductase"/>
</dbReference>
<evidence type="ECO:0000313" key="4">
    <source>
        <dbReference type="EMBL" id="NYH83603.1"/>
    </source>
</evidence>
<feature type="region of interest" description="Disordered" evidence="1">
    <location>
        <begin position="1"/>
        <end position="23"/>
    </location>
</feature>
<evidence type="ECO:0000259" key="2">
    <source>
        <dbReference type="Pfam" id="PF01408"/>
    </source>
</evidence>
<dbReference type="Pfam" id="PF01408">
    <property type="entry name" value="GFO_IDH_MocA"/>
    <property type="match status" value="1"/>
</dbReference>
<organism evidence="5 6">
    <name type="scientific">Actinopolymorpha cephalotaxi</name>
    <dbReference type="NCBI Taxonomy" id="504797"/>
    <lineage>
        <taxon>Bacteria</taxon>
        <taxon>Bacillati</taxon>
        <taxon>Actinomycetota</taxon>
        <taxon>Actinomycetes</taxon>
        <taxon>Propionibacteriales</taxon>
        <taxon>Actinopolymorphaceae</taxon>
        <taxon>Actinopolymorpha</taxon>
    </lineage>
</organism>
<sequence length="366" mass="38393">MDPSRPASTAAPSPAPTPNPAPRRVGLIGLGSIGVTHARVLAELRPEVELVAASGGAGTDLAELGWPEATRADPDDILARGDLDLVVLCGPTPTHAPQTLAALRAGRNVVVEKPLALDVAAAQEIAWEAAQSGLLVSVMAQRRLEPQHLDIKRRLDAGELGRPILGETFVHWYRDDDYYAHASWRGRQDSGGGSVMNQSVHNIDLLRWFLGAPVEVTAQSATLGHDPAVMSAEDTTVATLRFVSGALGVVVSSTAVRPGDPACLTLRTSSGTIELTHDEVTRWDLPGVPPPSETPSDGGGPASGAQNPAAIGLAGHRAQWRDILDALRDDRPPAVDVTDGVKTVRLLCAIYSAAATGRAVQLHPEP</sequence>
<dbReference type="SUPFAM" id="SSF51735">
    <property type="entry name" value="NAD(P)-binding Rossmann-fold domains"/>
    <property type="match status" value="1"/>
</dbReference>
<dbReference type="OrthoDB" id="9815825at2"/>
<name>A0A1I2PHQ8_9ACTN</name>
<protein>
    <submittedName>
        <fullName evidence="4 5">Dehydrogenase</fullName>
    </submittedName>
</protein>
<evidence type="ECO:0000313" key="5">
    <source>
        <dbReference type="EMBL" id="SFG15618.1"/>
    </source>
</evidence>
<gene>
    <name evidence="4" type="ORF">FHR37_002454</name>
    <name evidence="5" type="ORF">SAMN05421678_104145</name>
</gene>
<dbReference type="EMBL" id="JACBZA010000001">
    <property type="protein sequence ID" value="NYH83603.1"/>
    <property type="molecule type" value="Genomic_DNA"/>
</dbReference>
<feature type="compositionally biased region" description="Low complexity" evidence="1">
    <location>
        <begin position="1"/>
        <end position="12"/>
    </location>
</feature>
<reference evidence="5 6" key="1">
    <citation type="submission" date="2016-10" db="EMBL/GenBank/DDBJ databases">
        <authorList>
            <person name="de Groot N.N."/>
        </authorList>
    </citation>
    <scope>NUCLEOTIDE SEQUENCE [LARGE SCALE GENOMIC DNA]</scope>
    <source>
        <strain evidence="5 6">CPCC 202808</strain>
    </source>
</reference>
<accession>A0A1I2PHQ8</accession>
<dbReference type="Proteomes" id="UP000533017">
    <property type="component" value="Unassembled WGS sequence"/>
</dbReference>
<feature type="region of interest" description="Disordered" evidence="1">
    <location>
        <begin position="282"/>
        <end position="308"/>
    </location>
</feature>
<dbReference type="InterPro" id="IPR036291">
    <property type="entry name" value="NAD(P)-bd_dom_sf"/>
</dbReference>
<dbReference type="Gene3D" id="3.30.360.10">
    <property type="entry name" value="Dihydrodipicolinate Reductase, domain 2"/>
    <property type="match status" value="1"/>
</dbReference>
<evidence type="ECO:0000259" key="3">
    <source>
        <dbReference type="Pfam" id="PF22725"/>
    </source>
</evidence>
<keyword evidence="7" id="KW-1185">Reference proteome</keyword>
<dbReference type="InterPro" id="IPR000683">
    <property type="entry name" value="Gfo/Idh/MocA-like_OxRdtase_N"/>
</dbReference>
<dbReference type="GO" id="GO:0000166">
    <property type="term" value="F:nucleotide binding"/>
    <property type="evidence" value="ECO:0007669"/>
    <property type="project" value="InterPro"/>
</dbReference>
<evidence type="ECO:0000256" key="1">
    <source>
        <dbReference type="SAM" id="MobiDB-lite"/>
    </source>
</evidence>
<dbReference type="SUPFAM" id="SSF55347">
    <property type="entry name" value="Glyceraldehyde-3-phosphate dehydrogenase-like, C-terminal domain"/>
    <property type="match status" value="1"/>
</dbReference>